<dbReference type="EMBL" id="CP136339">
    <property type="protein sequence ID" value="WOA54654.1"/>
    <property type="molecule type" value="Genomic_DNA"/>
</dbReference>
<gene>
    <name evidence="1" type="ORF">RXA29_10770</name>
</gene>
<accession>A0AAX4F4M6</accession>
<proteinExistence type="predicted"/>
<sequence length="210" mass="24020">MSISANIVILSKTKMSGDNICVGAYDIDNDIMIRLLDSKARTLDETAPYEIGEFYHIKYAQRYQLTPPHVEDVAVYEYEKRIPQGYIDNCGENWFYIIIHELCEIDSSLSSIFSGKLLWENNKGYTLENDPPDHSVCIISFPFNLEKNGEYYTCMNGSGKMIKYVGKKEIGEMPSIIPRNTPIRLSLARPWDKNGDGNKRCYMQLSGAYL</sequence>
<dbReference type="Proteomes" id="UP001304423">
    <property type="component" value="Chromosome"/>
</dbReference>
<reference evidence="1" key="1">
    <citation type="submission" date="2023-10" db="EMBL/GenBank/DDBJ databases">
        <title>Clonality and diversity in the soft rot Dickeya solani phytopathogen.</title>
        <authorList>
            <person name="Pedron J."/>
            <person name="Van Gijsegem F."/>
            <person name="Portier P."/>
            <person name="Taghouti G."/>
        </authorList>
    </citation>
    <scope>NUCLEOTIDE SEQUENCE</scope>
    <source>
        <strain evidence="1">CFBP5647</strain>
    </source>
</reference>
<evidence type="ECO:0000313" key="2">
    <source>
        <dbReference type="Proteomes" id="UP001304423"/>
    </source>
</evidence>
<evidence type="ECO:0000313" key="1">
    <source>
        <dbReference type="EMBL" id="WOA54654.1"/>
    </source>
</evidence>
<dbReference type="RefSeq" id="WP_316394740.1">
    <property type="nucleotide sequence ID" value="NZ_CP136339.1"/>
</dbReference>
<organism evidence="1 2">
    <name type="scientific">Dickeya solani</name>
    <dbReference type="NCBI Taxonomy" id="1089444"/>
    <lineage>
        <taxon>Bacteria</taxon>
        <taxon>Pseudomonadati</taxon>
        <taxon>Pseudomonadota</taxon>
        <taxon>Gammaproteobacteria</taxon>
        <taxon>Enterobacterales</taxon>
        <taxon>Pectobacteriaceae</taxon>
        <taxon>Dickeya</taxon>
    </lineage>
</organism>
<name>A0AAX4F4M6_9GAMM</name>
<dbReference type="AlphaFoldDB" id="A0AAX4F4M6"/>
<protein>
    <submittedName>
        <fullName evidence="1">Uncharacterized protein</fullName>
    </submittedName>
</protein>